<feature type="transmembrane region" description="Helical" evidence="1">
    <location>
        <begin position="6"/>
        <end position="26"/>
    </location>
</feature>
<keyword evidence="1" id="KW-0472">Membrane</keyword>
<protein>
    <submittedName>
        <fullName evidence="2">Uncharacterized protein</fullName>
    </submittedName>
</protein>
<dbReference type="EMBL" id="CP003923">
    <property type="protein sequence ID" value="AIC92938.1"/>
    <property type="molecule type" value="Genomic_DNA"/>
</dbReference>
<dbReference type="STRING" id="1246626.BleG1_0330"/>
<proteinExistence type="predicted"/>
<organism evidence="2 3">
    <name type="scientific">Shouchella lehensis G1</name>
    <dbReference type="NCBI Taxonomy" id="1246626"/>
    <lineage>
        <taxon>Bacteria</taxon>
        <taxon>Bacillati</taxon>
        <taxon>Bacillota</taxon>
        <taxon>Bacilli</taxon>
        <taxon>Bacillales</taxon>
        <taxon>Bacillaceae</taxon>
        <taxon>Shouchella</taxon>
    </lineage>
</organism>
<feature type="transmembrane region" description="Helical" evidence="1">
    <location>
        <begin position="108"/>
        <end position="129"/>
    </location>
</feature>
<dbReference type="RefSeq" id="WP_038476420.1">
    <property type="nucleotide sequence ID" value="NZ_CP003923.1"/>
</dbReference>
<feature type="transmembrane region" description="Helical" evidence="1">
    <location>
        <begin position="47"/>
        <end position="70"/>
    </location>
</feature>
<dbReference type="PATRIC" id="fig|1246626.3.peg.319"/>
<dbReference type="AlphaFoldDB" id="A0A060LXD1"/>
<feature type="transmembrane region" description="Helical" evidence="1">
    <location>
        <begin position="76"/>
        <end position="96"/>
    </location>
</feature>
<dbReference type="eggNOG" id="ENOG5030IMY">
    <property type="taxonomic scope" value="Bacteria"/>
</dbReference>
<dbReference type="Proteomes" id="UP000027142">
    <property type="component" value="Chromosome"/>
</dbReference>
<evidence type="ECO:0000313" key="3">
    <source>
        <dbReference type="Proteomes" id="UP000027142"/>
    </source>
</evidence>
<keyword evidence="1" id="KW-0812">Transmembrane</keyword>
<dbReference type="OrthoDB" id="2932208at2"/>
<reference evidence="2 3" key="1">
    <citation type="journal article" date="2014" name="Gene">
        <title>A comparative genomic analysis of the alkalitolerant soil bacterium Bacillus lehensis G1.</title>
        <authorList>
            <person name="Noor Y.M."/>
            <person name="Samsulrizal N.H."/>
            <person name="Jema'on N.A."/>
            <person name="Low K.O."/>
            <person name="Ramli A.N."/>
            <person name="Alias N.I."/>
            <person name="Damis S.I."/>
            <person name="Fuzi S.F."/>
            <person name="Isa M.N."/>
            <person name="Murad A.M."/>
            <person name="Raih M.F."/>
            <person name="Bakar F.D."/>
            <person name="Najimudin N."/>
            <person name="Mahadi N.M."/>
            <person name="Illias R.M."/>
        </authorList>
    </citation>
    <scope>NUCLEOTIDE SEQUENCE [LARGE SCALE GENOMIC DNA]</scope>
    <source>
        <strain evidence="2 3">G1</strain>
    </source>
</reference>
<feature type="transmembrane region" description="Helical" evidence="1">
    <location>
        <begin position="141"/>
        <end position="163"/>
    </location>
</feature>
<evidence type="ECO:0000256" key="1">
    <source>
        <dbReference type="SAM" id="Phobius"/>
    </source>
</evidence>
<sequence length="172" mass="19189">MTIMILIGAIFLLIFLLFLKPFLQMLEGHVLVERLKTKKGFQSPVKAGILTFGLNVILVSITVLCLYVPSLFGMDMSPLFAMVFGTIISVLAWGILNRGYQGNRPIMMGFIGSSFYLVAFITALIVWFLPSSRTGEELFHWEIGLIMIGVISFIAWVMNLTVISYRGKEEGG</sequence>
<evidence type="ECO:0000313" key="2">
    <source>
        <dbReference type="EMBL" id="AIC92938.1"/>
    </source>
</evidence>
<gene>
    <name evidence="2" type="ORF">BleG1_0330</name>
</gene>
<keyword evidence="1" id="KW-1133">Transmembrane helix</keyword>
<dbReference type="KEGG" id="ble:BleG1_0330"/>
<keyword evidence="3" id="KW-1185">Reference proteome</keyword>
<name>A0A060LXD1_9BACI</name>
<accession>A0A060LXD1</accession>
<dbReference type="HOGENOM" id="CLU_1552213_0_0_9"/>